<name>A0A4D7CSY1_9ENTE</name>
<dbReference type="Proteomes" id="UP000298615">
    <property type="component" value="Chromosome"/>
</dbReference>
<gene>
    <name evidence="1" type="ORF">FA707_03575</name>
</gene>
<evidence type="ECO:0000313" key="2">
    <source>
        <dbReference type="Proteomes" id="UP000298615"/>
    </source>
</evidence>
<dbReference type="EMBL" id="CP039712">
    <property type="protein sequence ID" value="QCI86094.1"/>
    <property type="molecule type" value="Genomic_DNA"/>
</dbReference>
<accession>A0A4D7CSY1</accession>
<keyword evidence="2" id="KW-1185">Reference proteome</keyword>
<organism evidence="1 2">
    <name type="scientific">Vagococcus zengguangii</name>
    <dbReference type="NCBI Taxonomy" id="2571750"/>
    <lineage>
        <taxon>Bacteria</taxon>
        <taxon>Bacillati</taxon>
        <taxon>Bacillota</taxon>
        <taxon>Bacilli</taxon>
        <taxon>Lactobacillales</taxon>
        <taxon>Enterococcaceae</taxon>
        <taxon>Vagococcus</taxon>
    </lineage>
</organism>
<sequence length="85" mass="8230">MTTGLIWNILSTIIGGAIGGGTKKAAKNLPASGTANTAMGAIGGLIASLLQSGNVDLMSLISTVVGGAGAPAILNIILKVLASKK</sequence>
<evidence type="ECO:0000313" key="1">
    <source>
        <dbReference type="EMBL" id="QCI86094.1"/>
    </source>
</evidence>
<dbReference type="AlphaFoldDB" id="A0A4D7CSY1"/>
<dbReference type="OrthoDB" id="2200380at2"/>
<protein>
    <submittedName>
        <fullName evidence="1">Uncharacterized protein</fullName>
    </submittedName>
</protein>
<dbReference type="RefSeq" id="WP_136952931.1">
    <property type="nucleotide sequence ID" value="NZ_CP039712.1"/>
</dbReference>
<reference evidence="1 2" key="1">
    <citation type="submission" date="2019-04" db="EMBL/GenBank/DDBJ databases">
        <title>Vagococcus sp. nov., isolated from faeces of yaks (Bos grunniens).</title>
        <authorList>
            <person name="Ge Y."/>
        </authorList>
    </citation>
    <scope>NUCLEOTIDE SEQUENCE [LARGE SCALE GENOMIC DNA]</scope>
    <source>
        <strain evidence="1 2">MN-17</strain>
    </source>
</reference>
<proteinExistence type="predicted"/>
<dbReference type="KEGG" id="vao:FA707_03575"/>